<comment type="subcellular location">
    <subcellularLocation>
        <location evidence="1">Secreted</location>
        <location evidence="1">Cell wall</location>
    </subcellularLocation>
</comment>
<organism evidence="7 8">
    <name type="scientific">Hevea brasiliensis</name>
    <name type="common">Para rubber tree</name>
    <name type="synonym">Siphonia brasiliensis</name>
    <dbReference type="NCBI Taxonomy" id="3981"/>
    <lineage>
        <taxon>Eukaryota</taxon>
        <taxon>Viridiplantae</taxon>
        <taxon>Streptophyta</taxon>
        <taxon>Embryophyta</taxon>
        <taxon>Tracheophyta</taxon>
        <taxon>Spermatophyta</taxon>
        <taxon>Magnoliopsida</taxon>
        <taxon>eudicotyledons</taxon>
        <taxon>Gunneridae</taxon>
        <taxon>Pentapetalae</taxon>
        <taxon>rosids</taxon>
        <taxon>fabids</taxon>
        <taxon>Malpighiales</taxon>
        <taxon>Euphorbiaceae</taxon>
        <taxon>Crotonoideae</taxon>
        <taxon>Micrandreae</taxon>
        <taxon>Hevea</taxon>
    </lineage>
</organism>
<dbReference type="EMBL" id="JAAGAX010000017">
    <property type="protein sequence ID" value="KAF2285823.1"/>
    <property type="molecule type" value="Genomic_DNA"/>
</dbReference>
<proteinExistence type="predicted"/>
<evidence type="ECO:0000256" key="3">
    <source>
        <dbReference type="ARBA" id="ARBA00022512"/>
    </source>
</evidence>
<dbReference type="UniPathway" id="UPA00545">
    <property type="reaction ID" value="UER00823"/>
</dbReference>
<dbReference type="GO" id="GO:0045490">
    <property type="term" value="P:pectin catabolic process"/>
    <property type="evidence" value="ECO:0007669"/>
    <property type="project" value="UniProtKB-UniPathway"/>
</dbReference>
<dbReference type="GO" id="GO:0042545">
    <property type="term" value="P:cell wall modification"/>
    <property type="evidence" value="ECO:0007669"/>
    <property type="project" value="InterPro"/>
</dbReference>
<comment type="pathway">
    <text evidence="2">Glycan metabolism; pectin degradation; 2-dehydro-3-deoxy-D-gluconate from pectin: step 1/5.</text>
</comment>
<dbReference type="PANTHER" id="PTHR31707">
    <property type="entry name" value="PECTINESTERASE"/>
    <property type="match status" value="1"/>
</dbReference>
<dbReference type="Proteomes" id="UP000467840">
    <property type="component" value="Chromosome 3"/>
</dbReference>
<evidence type="ECO:0000256" key="5">
    <source>
        <dbReference type="ARBA" id="ARBA00023085"/>
    </source>
</evidence>
<dbReference type="Gene3D" id="2.160.20.10">
    <property type="entry name" value="Single-stranded right-handed beta-helix, Pectin lyase-like"/>
    <property type="match status" value="1"/>
</dbReference>
<name>A0A6A6KCH7_HEVBR</name>
<keyword evidence="3" id="KW-0964">Secreted</keyword>
<dbReference type="SUPFAM" id="SSF51126">
    <property type="entry name" value="Pectin lyase-like"/>
    <property type="match status" value="1"/>
</dbReference>
<dbReference type="AlphaFoldDB" id="A0A6A6KCH7"/>
<evidence type="ECO:0000256" key="2">
    <source>
        <dbReference type="ARBA" id="ARBA00005184"/>
    </source>
</evidence>
<evidence type="ECO:0000313" key="7">
    <source>
        <dbReference type="EMBL" id="KAF2285823.1"/>
    </source>
</evidence>
<keyword evidence="8" id="KW-1185">Reference proteome</keyword>
<evidence type="ECO:0000256" key="1">
    <source>
        <dbReference type="ARBA" id="ARBA00004191"/>
    </source>
</evidence>
<dbReference type="InterPro" id="IPR011050">
    <property type="entry name" value="Pectin_lyase_fold/virulence"/>
</dbReference>
<comment type="caution">
    <text evidence="7">The sequence shown here is derived from an EMBL/GenBank/DDBJ whole genome shotgun (WGS) entry which is preliminary data.</text>
</comment>
<keyword evidence="5" id="KW-0063">Aspartyl esterase</keyword>
<evidence type="ECO:0000313" key="8">
    <source>
        <dbReference type="Proteomes" id="UP000467840"/>
    </source>
</evidence>
<feature type="domain" description="Pectinesterase catalytic" evidence="6">
    <location>
        <begin position="48"/>
        <end position="157"/>
    </location>
</feature>
<dbReference type="GO" id="GO:0030599">
    <property type="term" value="F:pectinesterase activity"/>
    <property type="evidence" value="ECO:0007669"/>
    <property type="project" value="InterPro"/>
</dbReference>
<reference evidence="7 8" key="1">
    <citation type="journal article" date="2020" name="Mol. Plant">
        <title>The Chromosome-Based Rubber Tree Genome Provides New Insights into Spurge Genome Evolution and Rubber Biosynthesis.</title>
        <authorList>
            <person name="Liu J."/>
            <person name="Shi C."/>
            <person name="Shi C.C."/>
            <person name="Li W."/>
            <person name="Zhang Q.J."/>
            <person name="Zhang Y."/>
            <person name="Li K."/>
            <person name="Lu H.F."/>
            <person name="Shi C."/>
            <person name="Zhu S.T."/>
            <person name="Xiao Z.Y."/>
            <person name="Nan H."/>
            <person name="Yue Y."/>
            <person name="Zhu X.G."/>
            <person name="Wu Y."/>
            <person name="Hong X.N."/>
            <person name="Fan G.Y."/>
            <person name="Tong Y."/>
            <person name="Zhang D."/>
            <person name="Mao C.L."/>
            <person name="Liu Y.L."/>
            <person name="Hao S.J."/>
            <person name="Liu W.Q."/>
            <person name="Lv M.Q."/>
            <person name="Zhang H.B."/>
            <person name="Liu Y."/>
            <person name="Hu-Tang G.R."/>
            <person name="Wang J.P."/>
            <person name="Wang J.H."/>
            <person name="Sun Y.H."/>
            <person name="Ni S.B."/>
            <person name="Chen W.B."/>
            <person name="Zhang X.C."/>
            <person name="Jiao Y.N."/>
            <person name="Eichler E.E."/>
            <person name="Li G.H."/>
            <person name="Liu X."/>
            <person name="Gao L.Z."/>
        </authorList>
    </citation>
    <scope>NUCLEOTIDE SEQUENCE [LARGE SCALE GENOMIC DNA]</scope>
    <source>
        <strain evidence="8">cv. GT1</strain>
        <tissue evidence="7">Leaf</tissue>
    </source>
</reference>
<dbReference type="InterPro" id="IPR012334">
    <property type="entry name" value="Pectin_lyas_fold"/>
</dbReference>
<dbReference type="InterPro" id="IPR000070">
    <property type="entry name" value="Pectinesterase_cat"/>
</dbReference>
<evidence type="ECO:0000259" key="6">
    <source>
        <dbReference type="Pfam" id="PF01095"/>
    </source>
</evidence>
<keyword evidence="4" id="KW-0378">Hydrolase</keyword>
<keyword evidence="3" id="KW-0134">Cell wall</keyword>
<evidence type="ECO:0000256" key="4">
    <source>
        <dbReference type="ARBA" id="ARBA00022801"/>
    </source>
</evidence>
<sequence>MISEAGTDDGVVLEESNGINLLKIFLVTSLPEMRMAIKVAASGINLRGNDHKNQACLAVAGDGFILQDVWVQNTAGPEKHQAVALRVSADQSVINYCRIDVYQDTFYAHNYRQFYGDCSIIGTIDFTFGSAAVVLQNCQIISRKPMANQKNMVTAQGG</sequence>
<accession>A0A6A6KCH7</accession>
<dbReference type="Pfam" id="PF01095">
    <property type="entry name" value="Pectinesterase"/>
    <property type="match status" value="1"/>
</dbReference>
<protein>
    <recommendedName>
        <fullName evidence="6">Pectinesterase catalytic domain-containing protein</fullName>
    </recommendedName>
</protein>
<gene>
    <name evidence="7" type="ORF">GH714_008266</name>
</gene>